<keyword evidence="8 9" id="KW-0624">Polysaccharide degradation</keyword>
<dbReference type="PROSITE" id="PS51760">
    <property type="entry name" value="GH10_2"/>
    <property type="match status" value="1"/>
</dbReference>
<evidence type="ECO:0000256" key="9">
    <source>
        <dbReference type="RuleBase" id="RU361174"/>
    </source>
</evidence>
<dbReference type="SMART" id="SM00633">
    <property type="entry name" value="Glyco_10"/>
    <property type="match status" value="1"/>
</dbReference>
<comment type="similarity">
    <text evidence="2 9">Belongs to the glycosyl hydrolase 10 (cellulase F) family.</text>
</comment>
<dbReference type="Pfam" id="PF00331">
    <property type="entry name" value="Glyco_hydro_10"/>
    <property type="match status" value="1"/>
</dbReference>
<dbReference type="EC" id="3.2.1.8" evidence="9"/>
<evidence type="ECO:0000256" key="1">
    <source>
        <dbReference type="ARBA" id="ARBA00000681"/>
    </source>
</evidence>
<reference evidence="11 12" key="1">
    <citation type="submission" date="2022-12" db="EMBL/GenBank/DDBJ databases">
        <title>Hymenobacter canadensis sp. nov. isolated from lake water of the Cambridge Bay, Canada.</title>
        <authorList>
            <person name="Kim W.H."/>
            <person name="Lee Y.M."/>
        </authorList>
    </citation>
    <scope>NUCLEOTIDE SEQUENCE [LARGE SCALE GENOMIC DNA]</scope>
    <source>
        <strain evidence="11 12">PAMC 29467</strain>
    </source>
</reference>
<evidence type="ECO:0000256" key="5">
    <source>
        <dbReference type="ARBA" id="ARBA00022801"/>
    </source>
</evidence>
<dbReference type="Proteomes" id="UP001211005">
    <property type="component" value="Chromosome"/>
</dbReference>
<dbReference type="RefSeq" id="WP_269558950.1">
    <property type="nucleotide sequence ID" value="NZ_CP114767.1"/>
</dbReference>
<dbReference type="SUPFAM" id="SSF51445">
    <property type="entry name" value="(Trans)glycosidases"/>
    <property type="match status" value="1"/>
</dbReference>
<gene>
    <name evidence="11" type="ORF">O3303_13655</name>
</gene>
<keyword evidence="6 9" id="KW-0119">Carbohydrate metabolism</keyword>
<name>A0ABY7LKA1_9BACT</name>
<keyword evidence="12" id="KW-1185">Reference proteome</keyword>
<evidence type="ECO:0000256" key="6">
    <source>
        <dbReference type="ARBA" id="ARBA00023277"/>
    </source>
</evidence>
<sequence length="357" mass="38962">MKATTLLSALSVTLLTQCGDKDPAAAPAPTTPTVPPVASLKSVAPFPVGAAVSINLLKTRPAYRQLMATEYNSITAENAMKFGALHPSATTYNWVDADYLVDFAQQNSMRVHGHTLLWYNSLPGWVTSFQGDSAAWENLMKTHIQTVVTHFRGKVQAWDVVNEAIDDSGNLRTANVWRQHLGDQYIDRAFRYAHAADPAALLFYNDYGHEYSTARRTGILALVNGLKNRGVPIHGVGLQMHTSSNITDARIAEAITSAAATGLKVHVAELDISMNPGRSASATFTPALAAAQKVKYKALAQTFKALPAAQRYGITTWNVADADTWKRNDCSCPEWPLPFDDNYQRKPAYDGLVEGLQ</sequence>
<evidence type="ECO:0000313" key="11">
    <source>
        <dbReference type="EMBL" id="WBA40863.1"/>
    </source>
</evidence>
<keyword evidence="5 9" id="KW-0378">Hydrolase</keyword>
<protein>
    <recommendedName>
        <fullName evidence="9">Beta-xylanase</fullName>
        <ecNumber evidence="9">3.2.1.8</ecNumber>
    </recommendedName>
</protein>
<keyword evidence="3" id="KW-0858">Xylan degradation</keyword>
<evidence type="ECO:0000256" key="3">
    <source>
        <dbReference type="ARBA" id="ARBA00022651"/>
    </source>
</evidence>
<evidence type="ECO:0000313" key="12">
    <source>
        <dbReference type="Proteomes" id="UP001211005"/>
    </source>
</evidence>
<dbReference type="InterPro" id="IPR044846">
    <property type="entry name" value="GH10"/>
</dbReference>
<dbReference type="Gene3D" id="3.20.20.80">
    <property type="entry name" value="Glycosidases"/>
    <property type="match status" value="1"/>
</dbReference>
<evidence type="ECO:0000259" key="10">
    <source>
        <dbReference type="PROSITE" id="PS51760"/>
    </source>
</evidence>
<evidence type="ECO:0000256" key="8">
    <source>
        <dbReference type="ARBA" id="ARBA00023326"/>
    </source>
</evidence>
<organism evidence="11 12">
    <name type="scientific">Hymenobacter canadensis</name>
    <dbReference type="NCBI Taxonomy" id="2999067"/>
    <lineage>
        <taxon>Bacteria</taxon>
        <taxon>Pseudomonadati</taxon>
        <taxon>Bacteroidota</taxon>
        <taxon>Cytophagia</taxon>
        <taxon>Cytophagales</taxon>
        <taxon>Hymenobacteraceae</taxon>
        <taxon>Hymenobacter</taxon>
    </lineage>
</organism>
<dbReference type="InterPro" id="IPR001000">
    <property type="entry name" value="GH10_dom"/>
</dbReference>
<evidence type="ECO:0000256" key="4">
    <source>
        <dbReference type="ARBA" id="ARBA00022729"/>
    </source>
</evidence>
<comment type="catalytic activity">
    <reaction evidence="1 9">
        <text>Endohydrolysis of (1-&gt;4)-beta-D-xylosidic linkages in xylans.</text>
        <dbReference type="EC" id="3.2.1.8"/>
    </reaction>
</comment>
<evidence type="ECO:0000256" key="7">
    <source>
        <dbReference type="ARBA" id="ARBA00023295"/>
    </source>
</evidence>
<dbReference type="PRINTS" id="PR00134">
    <property type="entry name" value="GLHYDRLASE10"/>
</dbReference>
<dbReference type="PANTHER" id="PTHR31490:SF88">
    <property type="entry name" value="BETA-XYLANASE"/>
    <property type="match status" value="1"/>
</dbReference>
<evidence type="ECO:0000256" key="2">
    <source>
        <dbReference type="ARBA" id="ARBA00007495"/>
    </source>
</evidence>
<feature type="domain" description="GH10" evidence="10">
    <location>
        <begin position="34"/>
        <end position="355"/>
    </location>
</feature>
<dbReference type="EMBL" id="CP114767">
    <property type="protein sequence ID" value="WBA40863.1"/>
    <property type="molecule type" value="Genomic_DNA"/>
</dbReference>
<keyword evidence="7 9" id="KW-0326">Glycosidase</keyword>
<dbReference type="InterPro" id="IPR017853">
    <property type="entry name" value="GH"/>
</dbReference>
<dbReference type="PANTHER" id="PTHR31490">
    <property type="entry name" value="GLYCOSYL HYDROLASE"/>
    <property type="match status" value="1"/>
</dbReference>
<keyword evidence="4" id="KW-0732">Signal</keyword>
<accession>A0ABY7LKA1</accession>
<proteinExistence type="inferred from homology"/>